<dbReference type="EMBL" id="BMKI01000001">
    <property type="protein sequence ID" value="GGC82282.1"/>
    <property type="molecule type" value="Genomic_DNA"/>
</dbReference>
<accession>A0ABQ1NX78</accession>
<protein>
    <recommendedName>
        <fullName evidence="4">ABC3 transporter permease protein domain-containing protein</fullName>
    </recommendedName>
</protein>
<reference evidence="3" key="1">
    <citation type="journal article" date="2019" name="Int. J. Syst. Evol. Microbiol.">
        <title>The Global Catalogue of Microorganisms (GCM) 10K type strain sequencing project: providing services to taxonomists for standard genome sequencing and annotation.</title>
        <authorList>
            <consortium name="The Broad Institute Genomics Platform"/>
            <consortium name="The Broad Institute Genome Sequencing Center for Infectious Disease"/>
            <person name="Wu L."/>
            <person name="Ma J."/>
        </authorList>
    </citation>
    <scope>NUCLEOTIDE SEQUENCE [LARGE SCALE GENOMIC DNA]</scope>
    <source>
        <strain evidence="3">CGMCC 1.15942</strain>
    </source>
</reference>
<dbReference type="Proteomes" id="UP000630615">
    <property type="component" value="Unassembled WGS sequence"/>
</dbReference>
<keyword evidence="1" id="KW-1133">Transmembrane helix</keyword>
<feature type="transmembrane region" description="Helical" evidence="1">
    <location>
        <begin position="340"/>
        <end position="362"/>
    </location>
</feature>
<evidence type="ECO:0008006" key="4">
    <source>
        <dbReference type="Google" id="ProtNLM"/>
    </source>
</evidence>
<sequence length="418" mass="48373">MKNIKYALLSIFNKPFFMISTILQLSVVLLLLTTLIMAMISIFSSGERLESAFNNQTYYAIQDKSNEEELFKKTFKSEGINRRMSDFLDFLKNSKQFTFLEIIPDSCLIRPNQIPYEYDDFLYDKNTPKIRVDDKPWLVFKTLSVNSDFFEHFPVEIEEGKFVQDGLLLGTQYRRHYKIGDQFEIYDSITKKEVKKVITGFIKRDAYFFSRGAGLINLDYYIIQQLESINETSDLFISDVDHKVNQGVIISKDIKKTFELINSKSKELSLYTQLEPLDLNKQSAMLLSTLQNFRESILPGAICVLIFSLVNIVISLMNNLKKSVKEITVHLLCGATINDIICRMLFMISFYLVPAIIINQLITDTIINQLFLISSQDLLNTYIIQGLVFLLLSIILATLPIYYLLNLDISKLIKREKI</sequence>
<keyword evidence="3" id="KW-1185">Reference proteome</keyword>
<keyword evidence="1" id="KW-0812">Transmembrane</keyword>
<comment type="caution">
    <text evidence="2">The sequence shown here is derived from an EMBL/GenBank/DDBJ whole genome shotgun (WGS) entry which is preliminary data.</text>
</comment>
<evidence type="ECO:0000313" key="2">
    <source>
        <dbReference type="EMBL" id="GGC82282.1"/>
    </source>
</evidence>
<feature type="transmembrane region" description="Helical" evidence="1">
    <location>
        <begin position="382"/>
        <end position="405"/>
    </location>
</feature>
<evidence type="ECO:0000256" key="1">
    <source>
        <dbReference type="SAM" id="Phobius"/>
    </source>
</evidence>
<name>A0ABQ1NX78_9ENTE</name>
<feature type="transmembrane region" description="Helical" evidence="1">
    <location>
        <begin position="297"/>
        <end position="320"/>
    </location>
</feature>
<feature type="transmembrane region" description="Helical" evidence="1">
    <location>
        <begin position="21"/>
        <end position="43"/>
    </location>
</feature>
<dbReference type="RefSeq" id="WP_157894231.1">
    <property type="nucleotide sequence ID" value="NZ_BMKI01000001.1"/>
</dbReference>
<proteinExistence type="predicted"/>
<keyword evidence="1" id="KW-0472">Membrane</keyword>
<evidence type="ECO:0000313" key="3">
    <source>
        <dbReference type="Proteomes" id="UP000630615"/>
    </source>
</evidence>
<organism evidence="2 3">
    <name type="scientific">Enterococcus wangshanyuanii</name>
    <dbReference type="NCBI Taxonomy" id="2005703"/>
    <lineage>
        <taxon>Bacteria</taxon>
        <taxon>Bacillati</taxon>
        <taxon>Bacillota</taxon>
        <taxon>Bacilli</taxon>
        <taxon>Lactobacillales</taxon>
        <taxon>Enterococcaceae</taxon>
        <taxon>Enterococcus</taxon>
    </lineage>
</organism>
<gene>
    <name evidence="2" type="ORF">GCM10011573_09940</name>
</gene>